<organism evidence="9 10">
    <name type="scientific">Haloplanus ruber</name>
    <dbReference type="NCBI Taxonomy" id="869892"/>
    <lineage>
        <taxon>Archaea</taxon>
        <taxon>Methanobacteriati</taxon>
        <taxon>Methanobacteriota</taxon>
        <taxon>Stenosarchaea group</taxon>
        <taxon>Halobacteria</taxon>
        <taxon>Halobacteriales</taxon>
        <taxon>Haloferacaceae</taxon>
        <taxon>Haloplanus</taxon>
    </lineage>
</organism>
<dbReference type="InterPro" id="IPR004358">
    <property type="entry name" value="Sig_transdc_His_kin-like_C"/>
</dbReference>
<feature type="domain" description="Histidine kinase" evidence="7">
    <location>
        <begin position="205"/>
        <end position="411"/>
    </location>
</feature>
<accession>A0ABD6D0Y4</accession>
<dbReference type="InterPro" id="IPR055973">
    <property type="entry name" value="DUF7551"/>
</dbReference>
<dbReference type="EC" id="2.7.13.3" evidence="2"/>
<dbReference type="Pfam" id="PF02518">
    <property type="entry name" value="HATPase_c"/>
    <property type="match status" value="1"/>
</dbReference>
<dbReference type="PROSITE" id="PS50112">
    <property type="entry name" value="PAS"/>
    <property type="match status" value="1"/>
</dbReference>
<dbReference type="SUPFAM" id="SSF55785">
    <property type="entry name" value="PYP-like sensor domain (PAS domain)"/>
    <property type="match status" value="1"/>
</dbReference>
<dbReference type="InterPro" id="IPR036890">
    <property type="entry name" value="HATPase_C_sf"/>
</dbReference>
<sequence>MDESTDQIAGAVFRALSRRGHEAVERAVVDAYTGVGGETAADREQLSRTVFAELLDALDRELDGEEQVAVLTAAVEDLVDRFSTVIDAAPVAICAVDERGCVQLWNPAAERTFGRERAAVLGRSFGVTWADRPDGDGFDALLDRLRRGARIAGEDAHHRRPDGSLLDTRIWAAPLRREDGGAAFVVLDVTDRRGRRQRLGVLNRVLRHNLRNDVNVVQGHVDQLATHVDDEAARRSLDVARRRLDDLVELSDEARLIARVADADRTEATRLDLAAVTRERLAELRRTFPDCEIRATLPDVAPVSAHELLSHAVDNVLENAVEHNETPVPRVCVDLSTADAGERVVLRIVDDGPGLPPVERRVLEAGAETQLTHSTGLGLWLTNWIVRVSSGRVDVDTGDDGTTVVVELPTA</sequence>
<dbReference type="GO" id="GO:0005524">
    <property type="term" value="F:ATP binding"/>
    <property type="evidence" value="ECO:0007669"/>
    <property type="project" value="UniProtKB-KW"/>
</dbReference>
<dbReference type="PANTHER" id="PTHR44936">
    <property type="entry name" value="SENSOR PROTEIN CREC"/>
    <property type="match status" value="1"/>
</dbReference>
<dbReference type="PRINTS" id="PR00344">
    <property type="entry name" value="BCTRLSENSOR"/>
</dbReference>
<keyword evidence="3" id="KW-0808">Transferase</keyword>
<dbReference type="Proteomes" id="UP001597075">
    <property type="component" value="Unassembled WGS sequence"/>
</dbReference>
<comment type="caution">
    <text evidence="9">The sequence shown here is derived from an EMBL/GenBank/DDBJ whole genome shotgun (WGS) entry which is preliminary data.</text>
</comment>
<evidence type="ECO:0000256" key="6">
    <source>
        <dbReference type="ARBA" id="ARBA00022840"/>
    </source>
</evidence>
<comment type="catalytic activity">
    <reaction evidence="1">
        <text>ATP + protein L-histidine = ADP + protein N-phospho-L-histidine.</text>
        <dbReference type="EC" id="2.7.13.3"/>
    </reaction>
</comment>
<evidence type="ECO:0000313" key="10">
    <source>
        <dbReference type="Proteomes" id="UP001597075"/>
    </source>
</evidence>
<dbReference type="InterPro" id="IPR003594">
    <property type="entry name" value="HATPase_dom"/>
</dbReference>
<evidence type="ECO:0000256" key="1">
    <source>
        <dbReference type="ARBA" id="ARBA00000085"/>
    </source>
</evidence>
<evidence type="ECO:0000256" key="4">
    <source>
        <dbReference type="ARBA" id="ARBA00022741"/>
    </source>
</evidence>
<evidence type="ECO:0000313" key="9">
    <source>
        <dbReference type="EMBL" id="MFD1634323.1"/>
    </source>
</evidence>
<dbReference type="AlphaFoldDB" id="A0ABD6D0Y4"/>
<dbReference type="InterPro" id="IPR005467">
    <property type="entry name" value="His_kinase_dom"/>
</dbReference>
<dbReference type="PANTHER" id="PTHR44936:SF10">
    <property type="entry name" value="SENSOR PROTEIN RSTB"/>
    <property type="match status" value="1"/>
</dbReference>
<name>A0ABD6D0Y4_9EURY</name>
<dbReference type="CDD" id="cd00130">
    <property type="entry name" value="PAS"/>
    <property type="match status" value="1"/>
</dbReference>
<gene>
    <name evidence="9" type="ORF">ACFSBJ_11375</name>
</gene>
<dbReference type="Gene3D" id="3.30.450.20">
    <property type="entry name" value="PAS domain"/>
    <property type="match status" value="1"/>
</dbReference>
<feature type="domain" description="PAS" evidence="8">
    <location>
        <begin position="78"/>
        <end position="124"/>
    </location>
</feature>
<dbReference type="RefSeq" id="WP_256404576.1">
    <property type="nucleotide sequence ID" value="NZ_CP187151.1"/>
</dbReference>
<keyword evidence="6 9" id="KW-0067">ATP-binding</keyword>
<keyword evidence="4" id="KW-0547">Nucleotide-binding</keyword>
<evidence type="ECO:0000259" key="8">
    <source>
        <dbReference type="PROSITE" id="PS50112"/>
    </source>
</evidence>
<dbReference type="SUPFAM" id="SSF55874">
    <property type="entry name" value="ATPase domain of HSP90 chaperone/DNA topoisomerase II/histidine kinase"/>
    <property type="match status" value="1"/>
</dbReference>
<dbReference type="Pfam" id="PF24420">
    <property type="entry name" value="DUF7551"/>
    <property type="match status" value="1"/>
</dbReference>
<proteinExistence type="predicted"/>
<evidence type="ECO:0000256" key="2">
    <source>
        <dbReference type="ARBA" id="ARBA00012438"/>
    </source>
</evidence>
<keyword evidence="10" id="KW-1185">Reference proteome</keyword>
<dbReference type="Pfam" id="PF08448">
    <property type="entry name" value="PAS_4"/>
    <property type="match status" value="1"/>
</dbReference>
<dbReference type="NCBIfam" id="TIGR00229">
    <property type="entry name" value="sensory_box"/>
    <property type="match status" value="1"/>
</dbReference>
<keyword evidence="5" id="KW-0418">Kinase</keyword>
<dbReference type="GO" id="GO:0004673">
    <property type="term" value="F:protein histidine kinase activity"/>
    <property type="evidence" value="ECO:0007669"/>
    <property type="project" value="UniProtKB-EC"/>
</dbReference>
<dbReference type="EMBL" id="JBHUDL010000010">
    <property type="protein sequence ID" value="MFD1634323.1"/>
    <property type="molecule type" value="Genomic_DNA"/>
</dbReference>
<evidence type="ECO:0000256" key="5">
    <source>
        <dbReference type="ARBA" id="ARBA00022777"/>
    </source>
</evidence>
<evidence type="ECO:0000259" key="7">
    <source>
        <dbReference type="PROSITE" id="PS50109"/>
    </source>
</evidence>
<dbReference type="InterPro" id="IPR035965">
    <property type="entry name" value="PAS-like_dom_sf"/>
</dbReference>
<dbReference type="Gene3D" id="3.30.565.10">
    <property type="entry name" value="Histidine kinase-like ATPase, C-terminal domain"/>
    <property type="match status" value="1"/>
</dbReference>
<dbReference type="SMART" id="SM00387">
    <property type="entry name" value="HATPase_c"/>
    <property type="match status" value="1"/>
</dbReference>
<dbReference type="InterPro" id="IPR050980">
    <property type="entry name" value="2C_sensor_his_kinase"/>
</dbReference>
<evidence type="ECO:0000256" key="3">
    <source>
        <dbReference type="ARBA" id="ARBA00022679"/>
    </source>
</evidence>
<reference evidence="9 10" key="1">
    <citation type="journal article" date="2019" name="Int. J. Syst. Evol. Microbiol.">
        <title>The Global Catalogue of Microorganisms (GCM) 10K type strain sequencing project: providing services to taxonomists for standard genome sequencing and annotation.</title>
        <authorList>
            <consortium name="The Broad Institute Genomics Platform"/>
            <consortium name="The Broad Institute Genome Sequencing Center for Infectious Disease"/>
            <person name="Wu L."/>
            <person name="Ma J."/>
        </authorList>
    </citation>
    <scope>NUCLEOTIDE SEQUENCE [LARGE SCALE GENOMIC DNA]</scope>
    <source>
        <strain evidence="9 10">CGMCC 1.10594</strain>
    </source>
</reference>
<dbReference type="SMART" id="SM00091">
    <property type="entry name" value="PAS"/>
    <property type="match status" value="1"/>
</dbReference>
<dbReference type="PROSITE" id="PS50109">
    <property type="entry name" value="HIS_KIN"/>
    <property type="match status" value="1"/>
</dbReference>
<dbReference type="InterPro" id="IPR013656">
    <property type="entry name" value="PAS_4"/>
</dbReference>
<protein>
    <recommendedName>
        <fullName evidence="2">histidine kinase</fullName>
        <ecNumber evidence="2">2.7.13.3</ecNumber>
    </recommendedName>
</protein>
<dbReference type="InterPro" id="IPR000014">
    <property type="entry name" value="PAS"/>
</dbReference>